<evidence type="ECO:0000256" key="2">
    <source>
        <dbReference type="ARBA" id="ARBA00007441"/>
    </source>
</evidence>
<dbReference type="Pfam" id="PF00155">
    <property type="entry name" value="Aminotran_1_2"/>
    <property type="match status" value="1"/>
</dbReference>
<keyword evidence="4 7" id="KW-0808">Transferase</keyword>
<evidence type="ECO:0000256" key="4">
    <source>
        <dbReference type="ARBA" id="ARBA00022679"/>
    </source>
</evidence>
<dbReference type="PANTHER" id="PTHR46383">
    <property type="entry name" value="ASPARTATE AMINOTRANSFERASE"/>
    <property type="match status" value="1"/>
</dbReference>
<evidence type="ECO:0000256" key="5">
    <source>
        <dbReference type="ARBA" id="ARBA00022898"/>
    </source>
</evidence>
<dbReference type="OrthoDB" id="9804474at2"/>
<dbReference type="EMBL" id="FO203522">
    <property type="protein sequence ID" value="CCO23083.1"/>
    <property type="molecule type" value="Genomic_DNA"/>
</dbReference>
<keyword evidence="5" id="KW-0663">Pyridoxal phosphate</keyword>
<accession>L0R8J1</accession>
<dbReference type="STRING" id="1121451.DESAM_20796"/>
<dbReference type="AlphaFoldDB" id="L0R8J1"/>
<dbReference type="InterPro" id="IPR015421">
    <property type="entry name" value="PyrdxlP-dep_Trfase_major"/>
</dbReference>
<sequence>MKISERLMRAKPSATLAVNAKAQELRAQGKEIVSLAVGEPDFQTPQHVCDAMKKAVDEGFTRYTPVPGIPELRKAVAGYYGNFYGVNAGMDNTIVSNGGKHSLYNLFMALIDPGDEVLIPAPYWVSYPAMVELAEGKPVIVPTSPESGFLAEVKDLEAACTDKTKLLILNTPSNPTGGHYPQAHLDEIANWAKSKGIFIISDEVYDRLVYTPADYSTLSNFWEKNPEDVAIVGALSKSFCMTGWRIGTTLAHPDLVKAMVKIQGQSTSNVNSMAQKAALAAFEGPWTLIDEMKVAFQRRRDLAYEIISSWPGVICPKPDGAFYLFPVLDTFFDEETPDSASMCTKILEEAGVALVPGSAFGDDRCIRFSYALDDEILKKSLEKIGNVLMKK</sequence>
<evidence type="ECO:0000313" key="8">
    <source>
        <dbReference type="Proteomes" id="UP000010808"/>
    </source>
</evidence>
<comment type="similarity">
    <text evidence="2">Belongs to the class-I pyridoxal-phosphate-dependent aminotransferase family.</text>
</comment>
<dbReference type="InterPro" id="IPR015422">
    <property type="entry name" value="PyrdxlP-dep_Trfase_small"/>
</dbReference>
<dbReference type="RefSeq" id="WP_015335688.1">
    <property type="nucleotide sequence ID" value="NC_020055.1"/>
</dbReference>
<dbReference type="GO" id="GO:0030170">
    <property type="term" value="F:pyridoxal phosphate binding"/>
    <property type="evidence" value="ECO:0007669"/>
    <property type="project" value="InterPro"/>
</dbReference>
<dbReference type="HOGENOM" id="CLU_017584_4_3_7"/>
<dbReference type="InterPro" id="IPR004839">
    <property type="entry name" value="Aminotransferase_I/II_large"/>
</dbReference>
<comment type="cofactor">
    <cofactor evidence="1">
        <name>pyridoxal 5'-phosphate</name>
        <dbReference type="ChEBI" id="CHEBI:597326"/>
    </cofactor>
</comment>
<evidence type="ECO:0000313" key="7">
    <source>
        <dbReference type="EMBL" id="CCO23083.1"/>
    </source>
</evidence>
<keyword evidence="3 7" id="KW-0032">Aminotransferase</keyword>
<evidence type="ECO:0000256" key="1">
    <source>
        <dbReference type="ARBA" id="ARBA00001933"/>
    </source>
</evidence>
<name>L0R8J1_9BACT</name>
<dbReference type="SUPFAM" id="SSF53383">
    <property type="entry name" value="PLP-dependent transferases"/>
    <property type="match status" value="1"/>
</dbReference>
<dbReference type="PANTHER" id="PTHR46383:SF1">
    <property type="entry name" value="ASPARTATE AMINOTRANSFERASE"/>
    <property type="match status" value="1"/>
</dbReference>
<feature type="domain" description="Aminotransferase class I/classII large" evidence="6">
    <location>
        <begin position="31"/>
        <end position="384"/>
    </location>
</feature>
<dbReference type="eggNOG" id="COG0436">
    <property type="taxonomic scope" value="Bacteria"/>
</dbReference>
<reference evidence="7 8" key="1">
    <citation type="submission" date="2012-10" db="EMBL/GenBank/DDBJ databases">
        <authorList>
            <person name="Genoscope - CEA"/>
        </authorList>
    </citation>
    <scope>NUCLEOTIDE SEQUENCE [LARGE SCALE GENOMIC DNA]</scope>
    <source>
        <strain evidence="8">AM13 / DSM 14728</strain>
    </source>
</reference>
<dbReference type="InterPro" id="IPR015424">
    <property type="entry name" value="PyrdxlP-dep_Trfase"/>
</dbReference>
<dbReference type="CDD" id="cd00609">
    <property type="entry name" value="AAT_like"/>
    <property type="match status" value="1"/>
</dbReference>
<dbReference type="PRINTS" id="PR00753">
    <property type="entry name" value="ACCSYNTHASE"/>
</dbReference>
<evidence type="ECO:0000259" key="6">
    <source>
        <dbReference type="Pfam" id="PF00155"/>
    </source>
</evidence>
<organism evidence="7 8">
    <name type="scientific">Maridesulfovibrio hydrothermalis AM13 = DSM 14728</name>
    <dbReference type="NCBI Taxonomy" id="1121451"/>
    <lineage>
        <taxon>Bacteria</taxon>
        <taxon>Pseudomonadati</taxon>
        <taxon>Thermodesulfobacteriota</taxon>
        <taxon>Desulfovibrionia</taxon>
        <taxon>Desulfovibrionales</taxon>
        <taxon>Desulfovibrionaceae</taxon>
        <taxon>Maridesulfovibrio</taxon>
    </lineage>
</organism>
<evidence type="ECO:0000256" key="3">
    <source>
        <dbReference type="ARBA" id="ARBA00022576"/>
    </source>
</evidence>
<gene>
    <name evidence="7" type="ORF">DESAM_20796</name>
</gene>
<dbReference type="Gene3D" id="3.90.1150.10">
    <property type="entry name" value="Aspartate Aminotransferase, domain 1"/>
    <property type="match status" value="1"/>
</dbReference>
<dbReference type="Proteomes" id="UP000010808">
    <property type="component" value="Chromosome"/>
</dbReference>
<keyword evidence="8" id="KW-1185">Reference proteome</keyword>
<dbReference type="GO" id="GO:0008483">
    <property type="term" value="F:transaminase activity"/>
    <property type="evidence" value="ECO:0007669"/>
    <property type="project" value="UniProtKB-KW"/>
</dbReference>
<dbReference type="PATRIC" id="fig|1121451.3.peg.1060"/>
<proteinExistence type="inferred from homology"/>
<protein>
    <submittedName>
        <fullName evidence="7">Aminotransferase class I and II</fullName>
    </submittedName>
</protein>
<dbReference type="GO" id="GO:0006520">
    <property type="term" value="P:amino acid metabolic process"/>
    <property type="evidence" value="ECO:0007669"/>
    <property type="project" value="InterPro"/>
</dbReference>
<dbReference type="InterPro" id="IPR050596">
    <property type="entry name" value="AspAT/PAT-like"/>
</dbReference>
<dbReference type="FunFam" id="3.40.640.10:FF:000033">
    <property type="entry name" value="Aspartate aminotransferase"/>
    <property type="match status" value="1"/>
</dbReference>
<dbReference type="KEGG" id="dhy:DESAM_20796"/>
<dbReference type="Gene3D" id="3.40.640.10">
    <property type="entry name" value="Type I PLP-dependent aspartate aminotransferase-like (Major domain)"/>
    <property type="match status" value="1"/>
</dbReference>